<dbReference type="Proteomes" id="UP000747542">
    <property type="component" value="Unassembled WGS sequence"/>
</dbReference>
<evidence type="ECO:0000313" key="2">
    <source>
        <dbReference type="Proteomes" id="UP000747542"/>
    </source>
</evidence>
<sequence length="110" mass="12121">MFNKRLTLAPELRCLPPTTAAYDLHVLRAHYQIMIWRAAVEVGPPNHDPRQYGWSSDQASNLLLPVLLPSDVSPVPDIIQKLIKCSCSANRPCSNAQCSCVAAMLSCSML</sequence>
<dbReference type="AlphaFoldDB" id="A0A8J5MNB7"/>
<keyword evidence="2" id="KW-1185">Reference proteome</keyword>
<gene>
    <name evidence="1" type="ORF">Hamer_G005864</name>
</gene>
<protein>
    <submittedName>
        <fullName evidence="1">Uncharacterized protein</fullName>
    </submittedName>
</protein>
<name>A0A8J5MNB7_HOMAM</name>
<comment type="caution">
    <text evidence="1">The sequence shown here is derived from an EMBL/GenBank/DDBJ whole genome shotgun (WGS) entry which is preliminary data.</text>
</comment>
<organism evidence="1 2">
    <name type="scientific">Homarus americanus</name>
    <name type="common">American lobster</name>
    <dbReference type="NCBI Taxonomy" id="6706"/>
    <lineage>
        <taxon>Eukaryota</taxon>
        <taxon>Metazoa</taxon>
        <taxon>Ecdysozoa</taxon>
        <taxon>Arthropoda</taxon>
        <taxon>Crustacea</taxon>
        <taxon>Multicrustacea</taxon>
        <taxon>Malacostraca</taxon>
        <taxon>Eumalacostraca</taxon>
        <taxon>Eucarida</taxon>
        <taxon>Decapoda</taxon>
        <taxon>Pleocyemata</taxon>
        <taxon>Astacidea</taxon>
        <taxon>Nephropoidea</taxon>
        <taxon>Nephropidae</taxon>
        <taxon>Homarus</taxon>
    </lineage>
</organism>
<proteinExistence type="predicted"/>
<accession>A0A8J5MNB7</accession>
<reference evidence="1" key="1">
    <citation type="journal article" date="2021" name="Sci. Adv.">
        <title>The American lobster genome reveals insights on longevity, neural, and immune adaptations.</title>
        <authorList>
            <person name="Polinski J.M."/>
            <person name="Zimin A.V."/>
            <person name="Clark K.F."/>
            <person name="Kohn A.B."/>
            <person name="Sadowski N."/>
            <person name="Timp W."/>
            <person name="Ptitsyn A."/>
            <person name="Khanna P."/>
            <person name="Romanova D.Y."/>
            <person name="Williams P."/>
            <person name="Greenwood S.J."/>
            <person name="Moroz L.L."/>
            <person name="Walt D.R."/>
            <person name="Bodnar A.G."/>
        </authorList>
    </citation>
    <scope>NUCLEOTIDE SEQUENCE</scope>
    <source>
        <strain evidence="1">GMGI-L3</strain>
    </source>
</reference>
<dbReference type="EMBL" id="JAHLQT010037514">
    <property type="protein sequence ID" value="KAG7157432.1"/>
    <property type="molecule type" value="Genomic_DNA"/>
</dbReference>
<evidence type="ECO:0000313" key="1">
    <source>
        <dbReference type="EMBL" id="KAG7157432.1"/>
    </source>
</evidence>